<keyword evidence="2" id="KW-0675">Receptor</keyword>
<feature type="region of interest" description="Disordered" evidence="1">
    <location>
        <begin position="162"/>
        <end position="183"/>
    </location>
</feature>
<dbReference type="PANTHER" id="PTHR34836:SF1">
    <property type="entry name" value="OS09G0428600 PROTEIN"/>
    <property type="match status" value="1"/>
</dbReference>
<evidence type="ECO:0000313" key="3">
    <source>
        <dbReference type="Proteomes" id="UP000634136"/>
    </source>
</evidence>
<protein>
    <submittedName>
        <fullName evidence="2">Glutamate receptor 2.8-like</fullName>
    </submittedName>
</protein>
<sequence length="195" mass="21667">MHSISRNNLVHVVWPGDTDSVPKGWEIPTNGKKLRIGVPIKRGYTEFVRVIRDPNNNTTYVIGFCIDIFKAALEKLPYEFVLFPKPGGESTSTYNGSPSSNMKERVEISNQTSHDHNSNKKPHDDNSDVLYHLSPPRNSKRGGPPLPDSSLLIALSVLATEENPSSKSRRGSLSSSRSRSQNLSSKPFLIPHFCV</sequence>
<comment type="caution">
    <text evidence="2">The sequence shown here is derived from an EMBL/GenBank/DDBJ whole genome shotgun (WGS) entry which is preliminary data.</text>
</comment>
<dbReference type="Gene3D" id="3.40.190.10">
    <property type="entry name" value="Periplasmic binding protein-like II"/>
    <property type="match status" value="1"/>
</dbReference>
<dbReference type="InterPro" id="IPR015683">
    <property type="entry name" value="Ionotropic_Glu_rcpt"/>
</dbReference>
<feature type="compositionally biased region" description="Basic and acidic residues" evidence="1">
    <location>
        <begin position="108"/>
        <end position="126"/>
    </location>
</feature>
<name>A0A834XG92_9FABA</name>
<feature type="compositionally biased region" description="Low complexity" evidence="1">
    <location>
        <begin position="171"/>
        <end position="183"/>
    </location>
</feature>
<keyword evidence="3" id="KW-1185">Reference proteome</keyword>
<dbReference type="AlphaFoldDB" id="A0A834XG92"/>
<proteinExistence type="predicted"/>
<dbReference type="Gene3D" id="3.40.50.2300">
    <property type="match status" value="1"/>
</dbReference>
<evidence type="ECO:0000313" key="2">
    <source>
        <dbReference type="EMBL" id="KAF7843799.1"/>
    </source>
</evidence>
<gene>
    <name evidence="2" type="ORF">G2W53_000704</name>
</gene>
<dbReference type="Proteomes" id="UP000634136">
    <property type="component" value="Unassembled WGS sequence"/>
</dbReference>
<dbReference type="OrthoDB" id="5984008at2759"/>
<reference evidence="2" key="1">
    <citation type="submission" date="2020-09" db="EMBL/GenBank/DDBJ databases">
        <title>Genome-Enabled Discovery of Anthraquinone Biosynthesis in Senna tora.</title>
        <authorList>
            <person name="Kang S.-H."/>
            <person name="Pandey R.P."/>
            <person name="Lee C.-M."/>
            <person name="Sim J.-S."/>
            <person name="Jeong J.-T."/>
            <person name="Choi B.-S."/>
            <person name="Jung M."/>
            <person name="Ginzburg D."/>
            <person name="Zhao K."/>
            <person name="Won S.Y."/>
            <person name="Oh T.-J."/>
            <person name="Yu Y."/>
            <person name="Kim N.-H."/>
            <person name="Lee O.R."/>
            <person name="Lee T.-H."/>
            <person name="Bashyal P."/>
            <person name="Kim T.-S."/>
            <person name="Lee W.-H."/>
            <person name="Kawkins C."/>
            <person name="Kim C.-K."/>
            <person name="Kim J.S."/>
            <person name="Ahn B.O."/>
            <person name="Rhee S.Y."/>
            <person name="Sohng J.K."/>
        </authorList>
    </citation>
    <scope>NUCLEOTIDE SEQUENCE</scope>
    <source>
        <tissue evidence="2">Leaf</tissue>
    </source>
</reference>
<accession>A0A834XG92</accession>
<dbReference type="SUPFAM" id="SSF53850">
    <property type="entry name" value="Periplasmic binding protein-like II"/>
    <property type="match status" value="1"/>
</dbReference>
<feature type="region of interest" description="Disordered" evidence="1">
    <location>
        <begin position="108"/>
        <end position="146"/>
    </location>
</feature>
<organism evidence="2 3">
    <name type="scientific">Senna tora</name>
    <dbReference type="NCBI Taxonomy" id="362788"/>
    <lineage>
        <taxon>Eukaryota</taxon>
        <taxon>Viridiplantae</taxon>
        <taxon>Streptophyta</taxon>
        <taxon>Embryophyta</taxon>
        <taxon>Tracheophyta</taxon>
        <taxon>Spermatophyta</taxon>
        <taxon>Magnoliopsida</taxon>
        <taxon>eudicotyledons</taxon>
        <taxon>Gunneridae</taxon>
        <taxon>Pentapetalae</taxon>
        <taxon>rosids</taxon>
        <taxon>fabids</taxon>
        <taxon>Fabales</taxon>
        <taxon>Fabaceae</taxon>
        <taxon>Caesalpinioideae</taxon>
        <taxon>Cassia clade</taxon>
        <taxon>Senna</taxon>
    </lineage>
</organism>
<dbReference type="PANTHER" id="PTHR34836">
    <property type="entry name" value="OS06G0188250 PROTEIN"/>
    <property type="match status" value="1"/>
</dbReference>
<evidence type="ECO:0000256" key="1">
    <source>
        <dbReference type="SAM" id="MobiDB-lite"/>
    </source>
</evidence>
<dbReference type="EMBL" id="JAAIUW010000001">
    <property type="protein sequence ID" value="KAF7843799.1"/>
    <property type="molecule type" value="Genomic_DNA"/>
</dbReference>